<dbReference type="AlphaFoldDB" id="A0A0L0BW66"/>
<proteinExistence type="predicted"/>
<protein>
    <submittedName>
        <fullName evidence="1">Uncharacterized protein</fullName>
    </submittedName>
</protein>
<evidence type="ECO:0000313" key="2">
    <source>
        <dbReference type="Proteomes" id="UP000037069"/>
    </source>
</evidence>
<accession>A0A0L0BW66</accession>
<evidence type="ECO:0000313" key="1">
    <source>
        <dbReference type="EMBL" id="KNC24268.1"/>
    </source>
</evidence>
<keyword evidence="2" id="KW-1185">Reference proteome</keyword>
<organism evidence="1 2">
    <name type="scientific">Lucilia cuprina</name>
    <name type="common">Green bottle fly</name>
    <name type="synonym">Australian sheep blowfly</name>
    <dbReference type="NCBI Taxonomy" id="7375"/>
    <lineage>
        <taxon>Eukaryota</taxon>
        <taxon>Metazoa</taxon>
        <taxon>Ecdysozoa</taxon>
        <taxon>Arthropoda</taxon>
        <taxon>Hexapoda</taxon>
        <taxon>Insecta</taxon>
        <taxon>Pterygota</taxon>
        <taxon>Neoptera</taxon>
        <taxon>Endopterygota</taxon>
        <taxon>Diptera</taxon>
        <taxon>Brachycera</taxon>
        <taxon>Muscomorpha</taxon>
        <taxon>Oestroidea</taxon>
        <taxon>Calliphoridae</taxon>
        <taxon>Luciliinae</taxon>
        <taxon>Lucilia</taxon>
    </lineage>
</organism>
<gene>
    <name evidence="1" type="ORF">FF38_12384</name>
</gene>
<name>A0A0L0BW66_LUCCU</name>
<dbReference type="EMBL" id="JRES01001247">
    <property type="protein sequence ID" value="KNC24268.1"/>
    <property type="molecule type" value="Genomic_DNA"/>
</dbReference>
<dbReference type="Proteomes" id="UP000037069">
    <property type="component" value="Unassembled WGS sequence"/>
</dbReference>
<comment type="caution">
    <text evidence="1">The sequence shown here is derived from an EMBL/GenBank/DDBJ whole genome shotgun (WGS) entry which is preliminary data.</text>
</comment>
<sequence length="153" mass="16593">MFMLRSCMCGSGYLSGTVIQLSRRKSPHGRQSFGSFFGTKCSADVAHESEGLQMPDFTRKSNSLLATLYLIGSKRLGLVNGNGPLVANLCTVECLTECIGVVSLILAILLPCSTSHMLSAKRVNSLISVKLEPVKTTFMLFVIKRDVPLHTVP</sequence>
<reference evidence="1 2" key="1">
    <citation type="journal article" date="2015" name="Nat. Commun.">
        <title>Lucilia cuprina genome unlocks parasitic fly biology to underpin future interventions.</title>
        <authorList>
            <person name="Anstead C.A."/>
            <person name="Korhonen P.K."/>
            <person name="Young N.D."/>
            <person name="Hall R.S."/>
            <person name="Jex A.R."/>
            <person name="Murali S.C."/>
            <person name="Hughes D.S."/>
            <person name="Lee S.F."/>
            <person name="Perry T."/>
            <person name="Stroehlein A.J."/>
            <person name="Ansell B.R."/>
            <person name="Breugelmans B."/>
            <person name="Hofmann A."/>
            <person name="Qu J."/>
            <person name="Dugan S."/>
            <person name="Lee S.L."/>
            <person name="Chao H."/>
            <person name="Dinh H."/>
            <person name="Han Y."/>
            <person name="Doddapaneni H.V."/>
            <person name="Worley K.C."/>
            <person name="Muzny D.M."/>
            <person name="Ioannidis P."/>
            <person name="Waterhouse R.M."/>
            <person name="Zdobnov E.M."/>
            <person name="James P.J."/>
            <person name="Bagnall N.H."/>
            <person name="Kotze A.C."/>
            <person name="Gibbs R.A."/>
            <person name="Richards S."/>
            <person name="Batterham P."/>
            <person name="Gasser R.B."/>
        </authorList>
    </citation>
    <scope>NUCLEOTIDE SEQUENCE [LARGE SCALE GENOMIC DNA]</scope>
    <source>
        <strain evidence="1 2">LS</strain>
        <tissue evidence="1">Full body</tissue>
    </source>
</reference>